<dbReference type="InterPro" id="IPR013763">
    <property type="entry name" value="Cyclin-like_dom"/>
</dbReference>
<evidence type="ECO:0000259" key="7">
    <source>
        <dbReference type="SMART" id="SM01332"/>
    </source>
</evidence>
<dbReference type="PANTHER" id="PTHR10177">
    <property type="entry name" value="CYCLINS"/>
    <property type="match status" value="1"/>
</dbReference>
<dbReference type="InterPro" id="IPR048258">
    <property type="entry name" value="Cyclins_cyclin-box"/>
</dbReference>
<dbReference type="OrthoDB" id="5590282at2759"/>
<dbReference type="InterPro" id="IPR039361">
    <property type="entry name" value="Cyclin"/>
</dbReference>
<evidence type="ECO:0000313" key="8">
    <source>
        <dbReference type="EMBL" id="KAJ2797232.1"/>
    </source>
</evidence>
<gene>
    <name evidence="8" type="primary">CLB4_5</name>
    <name evidence="8" type="ORF">H4R20_005256</name>
</gene>
<dbReference type="EMBL" id="JANBUO010001683">
    <property type="protein sequence ID" value="KAJ2797232.1"/>
    <property type="molecule type" value="Genomic_DNA"/>
</dbReference>
<dbReference type="SMART" id="SM01332">
    <property type="entry name" value="Cyclin_C"/>
    <property type="match status" value="1"/>
</dbReference>
<comment type="caution">
    <text evidence="8">The sequence shown here is derived from an EMBL/GenBank/DDBJ whole genome shotgun (WGS) entry which is preliminary data.</text>
</comment>
<evidence type="ECO:0000256" key="5">
    <source>
        <dbReference type="SAM" id="MobiDB-lite"/>
    </source>
</evidence>
<evidence type="ECO:0000259" key="6">
    <source>
        <dbReference type="SMART" id="SM00385"/>
    </source>
</evidence>
<dbReference type="CDD" id="cd20512">
    <property type="entry name" value="CYCLIN_CLBs_yeast_rpt2"/>
    <property type="match status" value="1"/>
</dbReference>
<dbReference type="GO" id="GO:0016538">
    <property type="term" value="F:cyclin-dependent protein serine/threonine kinase regulator activity"/>
    <property type="evidence" value="ECO:0007669"/>
    <property type="project" value="InterPro"/>
</dbReference>
<feature type="domain" description="Cyclin-like" evidence="6">
    <location>
        <begin position="458"/>
        <end position="539"/>
    </location>
</feature>
<feature type="domain" description="Cyclin C-terminal" evidence="7">
    <location>
        <begin position="454"/>
        <end position="568"/>
    </location>
</feature>
<keyword evidence="3" id="KW-0131">Cell cycle</keyword>
<organism evidence="8 9">
    <name type="scientific">Coemansia guatemalensis</name>
    <dbReference type="NCBI Taxonomy" id="2761395"/>
    <lineage>
        <taxon>Eukaryota</taxon>
        <taxon>Fungi</taxon>
        <taxon>Fungi incertae sedis</taxon>
        <taxon>Zoopagomycota</taxon>
        <taxon>Kickxellomycotina</taxon>
        <taxon>Kickxellomycetes</taxon>
        <taxon>Kickxellales</taxon>
        <taxon>Kickxellaceae</taxon>
        <taxon>Coemansia</taxon>
    </lineage>
</organism>
<feature type="domain" description="Cyclin-like" evidence="6">
    <location>
        <begin position="361"/>
        <end position="445"/>
    </location>
</feature>
<sequence>MAHRSRIPTRRFAASVNDENRVATNATAVRAVKDAEPVKATGKPHAAPINTANKPVTRAGAAKAFGAQAARPRNALGDIGNTKVQTIVSRLSKPSDATKRLPVKPGFGASTTAVKPVTAGARARFTTTSARPSAIPSRPSTLGTRPISKPAANLGARRIRQPTGTIPPAGAATKRARAAEASAGSTSTTSLGKHTRSGRAPCSSVATTIEAVENDGFVDIVAEAEGHSGSCHFNSANVERSSEAGDDVSSTVVGSEVASLKLDSADPVSNASGLGELKFVEVDTIDYALEHTGNLNEQPILMTEINEFEADIDPMDQTLVPEFGDDIFGYMRELEVKLMPDANYIERQSTLSWPTRSILVEWIVQVHQRFNLLPETLYLCINFIDRFLSIRDITINKLQLVGAVCLLLAAKYEEIHVPSIKDIEFMVENNYGEAEILSAERHILRMLNFDLGWPGPLSFLRRISKADEYDMSTRTLAKYLIEVTLIDERFIGVPCSKVAATAHYLALRFLGKNPWSRAHAFYAGYFESELIPLAANLIELLLQPRKHRAIYEKYADQRFLCASKFVHQWLKINKPESLIQPIGADCLPGGTEGNDVDDLHESEF</sequence>
<dbReference type="PROSITE" id="PS00292">
    <property type="entry name" value="CYCLINS"/>
    <property type="match status" value="1"/>
</dbReference>
<keyword evidence="2 4" id="KW-0195">Cyclin</keyword>
<evidence type="ECO:0000313" key="9">
    <source>
        <dbReference type="Proteomes" id="UP001140094"/>
    </source>
</evidence>
<evidence type="ECO:0000256" key="4">
    <source>
        <dbReference type="RuleBase" id="RU000383"/>
    </source>
</evidence>
<feature type="compositionally biased region" description="Low complexity" evidence="5">
    <location>
        <begin position="129"/>
        <end position="140"/>
    </location>
</feature>
<dbReference type="InterPro" id="IPR036915">
    <property type="entry name" value="Cyclin-like_sf"/>
</dbReference>
<evidence type="ECO:0000256" key="1">
    <source>
        <dbReference type="ARBA" id="ARBA00022618"/>
    </source>
</evidence>
<keyword evidence="9" id="KW-1185">Reference proteome</keyword>
<dbReference type="Pfam" id="PF02984">
    <property type="entry name" value="Cyclin_C"/>
    <property type="match status" value="1"/>
</dbReference>
<comment type="similarity">
    <text evidence="4">Belongs to the cyclin family.</text>
</comment>
<feature type="region of interest" description="Disordered" evidence="5">
    <location>
        <begin position="126"/>
        <end position="202"/>
    </location>
</feature>
<dbReference type="FunFam" id="1.10.472.10:FF:000001">
    <property type="entry name" value="G2/mitotic-specific cyclin"/>
    <property type="match status" value="1"/>
</dbReference>
<name>A0A9W8HY93_9FUNG</name>
<keyword evidence="1" id="KW-0132">Cell division</keyword>
<feature type="compositionally biased region" description="Low complexity" evidence="5">
    <location>
        <begin position="169"/>
        <end position="190"/>
    </location>
</feature>
<protein>
    <submittedName>
        <fullName evidence="8">B-type cyclin</fullName>
    </submittedName>
</protein>
<dbReference type="GO" id="GO:0051301">
    <property type="term" value="P:cell division"/>
    <property type="evidence" value="ECO:0007669"/>
    <property type="project" value="UniProtKB-KW"/>
</dbReference>
<proteinExistence type="inferred from homology"/>
<dbReference type="Proteomes" id="UP001140094">
    <property type="component" value="Unassembled WGS sequence"/>
</dbReference>
<reference evidence="8" key="1">
    <citation type="submission" date="2022-07" db="EMBL/GenBank/DDBJ databases">
        <title>Phylogenomic reconstructions and comparative analyses of Kickxellomycotina fungi.</title>
        <authorList>
            <person name="Reynolds N.K."/>
            <person name="Stajich J.E."/>
            <person name="Barry K."/>
            <person name="Grigoriev I.V."/>
            <person name="Crous P."/>
            <person name="Smith M.E."/>
        </authorList>
    </citation>
    <scope>NUCLEOTIDE SEQUENCE</scope>
    <source>
        <strain evidence="8">NRRL 1565</strain>
    </source>
</reference>
<dbReference type="InterPro" id="IPR004367">
    <property type="entry name" value="Cyclin_C-dom"/>
</dbReference>
<dbReference type="SMART" id="SM00385">
    <property type="entry name" value="CYCLIN"/>
    <property type="match status" value="2"/>
</dbReference>
<dbReference type="Gene3D" id="1.10.472.10">
    <property type="entry name" value="Cyclin-like"/>
    <property type="match status" value="2"/>
</dbReference>
<accession>A0A9W8HY93</accession>
<dbReference type="AlphaFoldDB" id="A0A9W8HY93"/>
<dbReference type="GO" id="GO:0044772">
    <property type="term" value="P:mitotic cell cycle phase transition"/>
    <property type="evidence" value="ECO:0007669"/>
    <property type="project" value="InterPro"/>
</dbReference>
<dbReference type="Pfam" id="PF00134">
    <property type="entry name" value="Cyclin_N"/>
    <property type="match status" value="1"/>
</dbReference>
<evidence type="ECO:0000256" key="2">
    <source>
        <dbReference type="ARBA" id="ARBA00023127"/>
    </source>
</evidence>
<dbReference type="PIRSF" id="PIRSF001771">
    <property type="entry name" value="Cyclin_A_B_D_E"/>
    <property type="match status" value="1"/>
</dbReference>
<evidence type="ECO:0000256" key="3">
    <source>
        <dbReference type="ARBA" id="ARBA00023306"/>
    </source>
</evidence>
<dbReference type="InterPro" id="IPR046965">
    <property type="entry name" value="Cyclin_A/B-like"/>
</dbReference>
<dbReference type="SUPFAM" id="SSF47954">
    <property type="entry name" value="Cyclin-like"/>
    <property type="match status" value="2"/>
</dbReference>
<dbReference type="InterPro" id="IPR006671">
    <property type="entry name" value="Cyclin_N"/>
</dbReference>